<feature type="region of interest" description="Disordered" evidence="10">
    <location>
        <begin position="2359"/>
        <end position="2386"/>
    </location>
</feature>
<comment type="similarity">
    <text evidence="2">Belongs to the polycystin family.</text>
</comment>
<keyword evidence="3 11" id="KW-0812">Transmembrane</keyword>
<feature type="transmembrane region" description="Helical" evidence="11">
    <location>
        <begin position="1692"/>
        <end position="1714"/>
    </location>
</feature>
<feature type="transmembrane region" description="Helical" evidence="11">
    <location>
        <begin position="2048"/>
        <end position="2073"/>
    </location>
</feature>
<dbReference type="SUPFAM" id="SSF49299">
    <property type="entry name" value="PKD domain"/>
    <property type="match status" value="1"/>
</dbReference>
<feature type="transmembrane region" description="Helical" evidence="11">
    <location>
        <begin position="2240"/>
        <end position="2265"/>
    </location>
</feature>
<proteinExistence type="inferred from homology"/>
<keyword evidence="6 11" id="KW-0472">Membrane</keyword>
<dbReference type="GO" id="GO:0005509">
    <property type="term" value="F:calcium ion binding"/>
    <property type="evidence" value="ECO:0007669"/>
    <property type="project" value="InterPro"/>
</dbReference>
<dbReference type="Pfam" id="PF08016">
    <property type="entry name" value="PKD_channel"/>
    <property type="match status" value="1"/>
</dbReference>
<gene>
    <name evidence="13" type="ORF">SK128_015027</name>
</gene>
<feature type="transmembrane region" description="Helical" evidence="11">
    <location>
        <begin position="1321"/>
        <end position="1343"/>
    </location>
</feature>
<dbReference type="Pfam" id="PF01477">
    <property type="entry name" value="PLAT"/>
    <property type="match status" value="1"/>
</dbReference>
<feature type="transmembrane region" description="Helical" evidence="11">
    <location>
        <begin position="1571"/>
        <end position="1593"/>
    </location>
</feature>
<feature type="transmembrane region" description="Helical" evidence="11">
    <location>
        <begin position="1532"/>
        <end position="1551"/>
    </location>
</feature>
<dbReference type="InterPro" id="IPR036392">
    <property type="entry name" value="PLAT/LH2_dom_sf"/>
</dbReference>
<keyword evidence="5 11" id="KW-1133">Transmembrane helix</keyword>
<name>A0AAN8WEC8_HALRR</name>
<feature type="domain" description="PLAT" evidence="12">
    <location>
        <begin position="1366"/>
        <end position="1485"/>
    </location>
</feature>
<sequence length="2386" mass="268993">MQATQQLDFGTSTGGGVAVPLTNTFNITIPTAGNHTVTFFLSNEVSNTTFTTTFFVEDAISDVSATMAWVDEDGVVMPGFGDLQNAFMANTTVQFTPSTATGNAEKWRVSLYPSGEILVESLYANETVSHIFSQEGDFNITFSAYNPVQGWVDSDPVPITILTEIAGFEFTDDGTIVSPNITKIVSTGFEVLPPVTCMLIDFGDGSPMETYGYWGKCAELYPDVTYMGPLPNPLDIPHVYNDEGIYTVQAVATDARISQSLQLDVVIANLPCKMPEVAIVDKVSTPTNAPQFWKSITFFKATESTIECNVTVPVTRWWTVTEVNPETADPIRDVIIKGVLSSWNYSQISVPKQFLPYGTYRLNYYVRIDASKIFPLQRDDFTYVTVIPSPLMPVIIDGSVFAVSRGFGQSLSLNPKGLSTDPDFPTDKSFNVTWWCREVSPNAENHTLDGSGNPIIYNNQVIPEPLDAIKQGLTGGGCFGVGPGTIDINSGSVNFLTSSFVKQEAIYEITAKISKGGRTAHVSMEVEVMKNPPPTITIACVDADLCWPYNGGLLINPSSRLALKGECLSECSENMTYSWKIRDKLGNNVTETLPTPCPTPSSTEPVLTAPDCEDVFLTTKYEKDIALNTVFFELNPGVQSFKFRLTGTTITNTKGFAENLLILNKPPTGGICTLDKQNGYALIDTFFAQCLSWVDPETLGISTYAFYIRYNGTVGTVKKTLVASSSKSTNMVFPVGNFEVRVEIWDVIGAYTDAFIGNVNTTMPSEDQVNDFNLTTKLQYLSDVGDQTTMAMLLMAAGSIRENADWLSLNLTSFNMTDPSMVSKIKELAKMNLDSLKLASSTMDFATLPQINVGAGVLQSAVDGVLNEELAAMTVDMETRDIALDFLTKMTDQLDQVTVSSPQEMVPFVSNSMNTISALMKGINLIIKNPERLPPTDEDAAVNWDYEVDLGDDLEMVIPLDREAQLRQNVLDTTKLKAKKQVDRMMGIIDNLSTKVQKKIVTGEAVTAQTESGASVIIAKVTEEILRDGMQIDPKDGKNASVKFPKHFCPSHYNTPDTDCKQILGITAVVWPTITHVFPDSTALLNNKTRVLNIDVFIREERVDVSNESTPIILEIPREPETLPPPLYVNSSDALHSVIPFVYHNFDVNKTYSAYTIQIMPVDPLPEQMVLFISHKKMPIPSKYDQIYLVKNLYLNENGSYEHFVNSEENNNRIGRFFLAIAVLKNGINFQEILNGRNMTADDFQEFSMQYALRAYSSGCYYYNDLTEQWNGKGLSVIDITDKKIVCATKHLTPFGSGFFPVPNTIDFQYVFANAGFTDNLTLYVVLILLFVLYIIMMLWAHYMDKKDIEHRGVTPLEDNQVEDKYLYEMTFTTGPDKDAGTDSNIQFVVSGEYDETDVRILPPSNGKRYHRYSVDAFVMAVPGPLGDINYLRIWHDNSGLRPFDNWQLQSIVMRDLQTRQKFVFKADSWLAFDRSGTVDVTLQPTEHQKLQSFTREFYYEGNRSANQDNIWMSIFLRPVGSRFSRKERVSIGALFLYLSLLVNAVWYQSLSDSPRSGMFEFGPLTISAEQFITGAITGCIVYPFTLLLIIIFKRARPYRLKKCRALEAIAKQRREDLEEEMPVSENIINNYDMYDSSSPKNPSKDKNTVKCIPWWTRWVAWLLLLAGIAGSIFLCWSYGIMWGEIKTVKWFSSFFFSFLISLLIVQWLNVLIVTTFKMACCRKDEITIEDIDCDEELPELDYDEEWKHVKPMDPAKRRKVHDIGGVDPTEPSVAALVTRLKKRREMIFILRDIGGYCLFLGVLSVLVSGRTDYNAFLLQQQLSNSFISNNREINFGTQVGTSDDLWNWIKEVVMSETRAQRWYNNEPPYGLRGFIGDYSSRMMGYAIIRQVRVDPAKCKVVKPLNRLINSCSGSRGLEIEESKSFCDDWYTLKANSTKRCLYDEFNYYTSTDLETYGQMGRLGMYGGGGYVIRLKGAQKDLQQKFEELQSLNWIDRMTRAVILEFSVFNANVNFFATCSVMAEFNEGGGVVAKWRFEPIRLLNHTGAFGFIVFASECTFVAATVIFTLNELWKIKKQKCKYFTSYWNIAELCILFTSYVCIGMYLYRYFLTRAAIEKFNKTYGNGYVRLDSAALIDQVYINLIAIVVFFSILKLIKLLQFNKRMDVLAVTIRLCWDELSIFLIAFGIIFFAFSCIFYFIFTAAIESFSRVLSSIETSFSMMMGKFDFQEMNEANPLSPILFFIFSVMNSMILINIMLTIILKAFNDVKIEIAKKENKYDVIDFIWSLMRKTMRMEVEQDNSVNPNVNIKSQKKSEPDFDENTEQLPDKVSQLMNYISQTYFDGKVNLNDPNAIKKIMQSTTPSSKGRPITSVNKQVGSRKVLNSD</sequence>
<dbReference type="SUPFAM" id="SSF49723">
    <property type="entry name" value="Lipase/lipooxygenase domain (PLAT/LH2 domain)"/>
    <property type="match status" value="1"/>
</dbReference>
<evidence type="ECO:0000256" key="8">
    <source>
        <dbReference type="PIRSR" id="PIRSR603915-2"/>
    </source>
</evidence>
<dbReference type="PANTHER" id="PTHR10877:SF194">
    <property type="entry name" value="LOCATION OF VULVA DEFECTIVE 1"/>
    <property type="match status" value="1"/>
</dbReference>
<comment type="caution">
    <text evidence="13">The sequence shown here is derived from an EMBL/GenBank/DDBJ whole genome shotgun (WGS) entry which is preliminary data.</text>
</comment>
<keyword evidence="7" id="KW-0325">Glycoprotein</keyword>
<protein>
    <recommendedName>
        <fullName evidence="12">PLAT domain-containing protein</fullName>
    </recommendedName>
</protein>
<dbReference type="GO" id="GO:0005262">
    <property type="term" value="F:calcium channel activity"/>
    <property type="evidence" value="ECO:0007669"/>
    <property type="project" value="TreeGrafter"/>
</dbReference>
<dbReference type="InterPro" id="IPR003915">
    <property type="entry name" value="PKD_2"/>
</dbReference>
<evidence type="ECO:0000256" key="4">
    <source>
        <dbReference type="ARBA" id="ARBA00022729"/>
    </source>
</evidence>
<dbReference type="Gene3D" id="2.60.60.20">
    <property type="entry name" value="PLAT/LH2 domain"/>
    <property type="match status" value="1"/>
</dbReference>
<keyword evidence="14" id="KW-1185">Reference proteome</keyword>
<feature type="transmembrane region" description="Helical" evidence="11">
    <location>
        <begin position="2139"/>
        <end position="2159"/>
    </location>
</feature>
<dbReference type="SUPFAM" id="SSF81324">
    <property type="entry name" value="Voltage-gated potassium channels"/>
    <property type="match status" value="1"/>
</dbReference>
<dbReference type="PROSITE" id="PS50095">
    <property type="entry name" value="PLAT"/>
    <property type="match status" value="1"/>
</dbReference>
<dbReference type="InterPro" id="IPR001024">
    <property type="entry name" value="PLAT/LH2_dom"/>
</dbReference>
<dbReference type="Pfam" id="PF20519">
    <property type="entry name" value="Polycystin_dom"/>
    <property type="match status" value="1"/>
</dbReference>
<dbReference type="InterPro" id="IPR051223">
    <property type="entry name" value="Polycystin"/>
</dbReference>
<dbReference type="PANTHER" id="PTHR10877">
    <property type="entry name" value="POLYCYSTIN FAMILY MEMBER"/>
    <property type="match status" value="1"/>
</dbReference>
<feature type="transmembrane region" description="Helical" evidence="11">
    <location>
        <begin position="2085"/>
        <end position="2107"/>
    </location>
</feature>
<evidence type="ECO:0000313" key="13">
    <source>
        <dbReference type="EMBL" id="KAK7028911.1"/>
    </source>
</evidence>
<dbReference type="PRINTS" id="PR01433">
    <property type="entry name" value="POLYCYSTIN2"/>
</dbReference>
<evidence type="ECO:0000256" key="5">
    <source>
        <dbReference type="ARBA" id="ARBA00022989"/>
    </source>
</evidence>
<feature type="transmembrane region" description="Helical" evidence="11">
    <location>
        <begin position="1789"/>
        <end position="1808"/>
    </location>
</feature>
<dbReference type="InterPro" id="IPR013122">
    <property type="entry name" value="PKD1_2_channel"/>
</dbReference>
<evidence type="ECO:0000256" key="2">
    <source>
        <dbReference type="ARBA" id="ARBA00007200"/>
    </source>
</evidence>
<evidence type="ECO:0000256" key="6">
    <source>
        <dbReference type="ARBA" id="ARBA00023136"/>
    </source>
</evidence>
<dbReference type="Proteomes" id="UP001381693">
    <property type="component" value="Unassembled WGS sequence"/>
</dbReference>
<evidence type="ECO:0000256" key="1">
    <source>
        <dbReference type="ARBA" id="ARBA00004141"/>
    </source>
</evidence>
<dbReference type="EMBL" id="JAXCGZ010022646">
    <property type="protein sequence ID" value="KAK7028911.1"/>
    <property type="molecule type" value="Genomic_DNA"/>
</dbReference>
<evidence type="ECO:0000313" key="14">
    <source>
        <dbReference type="Proteomes" id="UP001381693"/>
    </source>
</evidence>
<evidence type="ECO:0000256" key="9">
    <source>
        <dbReference type="PROSITE-ProRule" id="PRU00152"/>
    </source>
</evidence>
<reference evidence="13 14" key="1">
    <citation type="submission" date="2023-11" db="EMBL/GenBank/DDBJ databases">
        <title>Halocaridina rubra genome assembly.</title>
        <authorList>
            <person name="Smith C."/>
        </authorList>
    </citation>
    <scope>NUCLEOTIDE SEQUENCE [LARGE SCALE GENOMIC DNA]</scope>
    <source>
        <strain evidence="13">EP-1</strain>
        <tissue evidence="13">Whole</tissue>
    </source>
</reference>
<dbReference type="InterPro" id="IPR046791">
    <property type="entry name" value="Polycystin_dom"/>
</dbReference>
<comment type="subcellular location">
    <subcellularLocation>
        <location evidence="1">Membrane</location>
        <topology evidence="1">Multi-pass membrane protein</topology>
    </subcellularLocation>
</comment>
<dbReference type="GO" id="GO:0050982">
    <property type="term" value="P:detection of mechanical stimulus"/>
    <property type="evidence" value="ECO:0007669"/>
    <property type="project" value="TreeGrafter"/>
</dbReference>
<organism evidence="13 14">
    <name type="scientific">Halocaridina rubra</name>
    <name type="common">Hawaiian red shrimp</name>
    <dbReference type="NCBI Taxonomy" id="373956"/>
    <lineage>
        <taxon>Eukaryota</taxon>
        <taxon>Metazoa</taxon>
        <taxon>Ecdysozoa</taxon>
        <taxon>Arthropoda</taxon>
        <taxon>Crustacea</taxon>
        <taxon>Multicrustacea</taxon>
        <taxon>Malacostraca</taxon>
        <taxon>Eumalacostraca</taxon>
        <taxon>Eucarida</taxon>
        <taxon>Decapoda</taxon>
        <taxon>Pleocyemata</taxon>
        <taxon>Caridea</taxon>
        <taxon>Atyoidea</taxon>
        <taxon>Atyidae</taxon>
        <taxon>Halocaridina</taxon>
    </lineage>
</organism>
<feature type="transmembrane region" description="Helical" evidence="11">
    <location>
        <begin position="2179"/>
        <end position="2201"/>
    </location>
</feature>
<feature type="transmembrane region" description="Helical" evidence="11">
    <location>
        <begin position="1659"/>
        <end position="1680"/>
    </location>
</feature>
<evidence type="ECO:0000256" key="3">
    <source>
        <dbReference type="ARBA" id="ARBA00022692"/>
    </source>
</evidence>
<accession>A0AAN8WEC8</accession>
<dbReference type="InterPro" id="IPR035986">
    <property type="entry name" value="PKD_dom_sf"/>
</dbReference>
<keyword evidence="4" id="KW-0732">Signal</keyword>
<evidence type="ECO:0000256" key="10">
    <source>
        <dbReference type="SAM" id="MobiDB-lite"/>
    </source>
</evidence>
<feature type="region of interest" description="Disordered" evidence="10">
    <location>
        <begin position="2303"/>
        <end position="2324"/>
    </location>
</feature>
<dbReference type="GO" id="GO:0016020">
    <property type="term" value="C:membrane"/>
    <property type="evidence" value="ECO:0007669"/>
    <property type="project" value="UniProtKB-SubCell"/>
</dbReference>
<evidence type="ECO:0000256" key="7">
    <source>
        <dbReference type="ARBA" id="ARBA00023180"/>
    </source>
</evidence>
<evidence type="ECO:0000256" key="11">
    <source>
        <dbReference type="SAM" id="Phobius"/>
    </source>
</evidence>
<dbReference type="InterPro" id="IPR002859">
    <property type="entry name" value="PKD/REJ-like"/>
</dbReference>
<dbReference type="Pfam" id="PF02010">
    <property type="entry name" value="REJ"/>
    <property type="match status" value="1"/>
</dbReference>
<comment type="caution">
    <text evidence="9">Lacks conserved residue(s) required for the propagation of feature annotation.</text>
</comment>
<feature type="disulfide bond" evidence="8">
    <location>
        <begin position="1899"/>
        <end position="1912"/>
    </location>
</feature>
<evidence type="ECO:0000259" key="12">
    <source>
        <dbReference type="PROSITE" id="PS50095"/>
    </source>
</evidence>